<organism evidence="4">
    <name type="scientific">Caenorhabditis brenneri</name>
    <name type="common">Nematode worm</name>
    <dbReference type="NCBI Taxonomy" id="135651"/>
    <lineage>
        <taxon>Eukaryota</taxon>
        <taxon>Metazoa</taxon>
        <taxon>Ecdysozoa</taxon>
        <taxon>Nematoda</taxon>
        <taxon>Chromadorea</taxon>
        <taxon>Rhabditida</taxon>
        <taxon>Rhabditina</taxon>
        <taxon>Rhabditomorpha</taxon>
        <taxon>Rhabditoidea</taxon>
        <taxon>Rhabditidae</taxon>
        <taxon>Peloderinae</taxon>
        <taxon>Caenorhabditis</taxon>
    </lineage>
</organism>
<protein>
    <submittedName>
        <fullName evidence="3">Uncharacterized protein</fullName>
    </submittedName>
</protein>
<dbReference type="InterPro" id="IPR001810">
    <property type="entry name" value="F-box_dom"/>
</dbReference>
<dbReference type="Pfam" id="PF01827">
    <property type="entry name" value="FTH"/>
    <property type="match status" value="1"/>
</dbReference>
<dbReference type="Proteomes" id="UP000008068">
    <property type="component" value="Unassembled WGS sequence"/>
</dbReference>
<dbReference type="FunCoup" id="G0NEM7">
    <property type="interactions" value="398"/>
</dbReference>
<dbReference type="OrthoDB" id="5911107at2759"/>
<dbReference type="HOGENOM" id="CLU_055882_0_0_1"/>
<proteinExistence type="predicted"/>
<dbReference type="EMBL" id="GL379873">
    <property type="protein sequence ID" value="EGT58868.1"/>
    <property type="molecule type" value="Genomic_DNA"/>
</dbReference>
<feature type="domain" description="F-box" evidence="1">
    <location>
        <begin position="5"/>
        <end position="45"/>
    </location>
</feature>
<reference evidence="4" key="1">
    <citation type="submission" date="2011-07" db="EMBL/GenBank/DDBJ databases">
        <authorList>
            <consortium name="Caenorhabditis brenneri Sequencing and Analysis Consortium"/>
            <person name="Wilson R.K."/>
        </authorList>
    </citation>
    <scope>NUCLEOTIDE SEQUENCE [LARGE SCALE GENOMIC DNA]</scope>
    <source>
        <strain evidence="4">PB2801</strain>
    </source>
</reference>
<evidence type="ECO:0000259" key="2">
    <source>
        <dbReference type="Pfam" id="PF01827"/>
    </source>
</evidence>
<dbReference type="InParanoid" id="G0NEM7"/>
<gene>
    <name evidence="3" type="ORF">CAEBREN_17039</name>
</gene>
<dbReference type="eggNOG" id="ENOG502R0Z1">
    <property type="taxonomic scope" value="Eukaryota"/>
</dbReference>
<sequence length="311" mass="36373">MAKNWSNLPLIFKQDVVKYLNFKDRCYLQQVSKAEIDLVKTVPIYLMDIGFNYGDEGIELRCQEHPVITNGLVNIKQYISKNDMIVSRFLAIFEHPKSTVDSVNLSFFHKNSKIPSMILEWHGELQKRPDTFRIKAKNLNWYCEDSVDCFLDILNRFDTRTLKGLQLDCPIALEQLQRVIKTEVVRNLESFALGSSCSNGFSVMELFIGNHIDLFLRKITPEDIWSVIKNFRSAPRPYGSYFFFFNYQPNFEIIEIEEVVKMFDEPSNNFADFQNQRTRHIQIFKMENGNGFLKVEITSQSIRGTVTEKKN</sequence>
<accession>G0NEM7</accession>
<feature type="domain" description="DUF38" evidence="2">
    <location>
        <begin position="134"/>
        <end position="264"/>
    </location>
</feature>
<dbReference type="AlphaFoldDB" id="G0NEM7"/>
<evidence type="ECO:0000259" key="1">
    <source>
        <dbReference type="Pfam" id="PF00646"/>
    </source>
</evidence>
<dbReference type="InterPro" id="IPR002900">
    <property type="entry name" value="DUF38/FTH_CAE_spp"/>
</dbReference>
<evidence type="ECO:0000313" key="3">
    <source>
        <dbReference type="EMBL" id="EGT58868.1"/>
    </source>
</evidence>
<dbReference type="Pfam" id="PF00646">
    <property type="entry name" value="F-box"/>
    <property type="match status" value="1"/>
</dbReference>
<evidence type="ECO:0000313" key="4">
    <source>
        <dbReference type="Proteomes" id="UP000008068"/>
    </source>
</evidence>
<name>G0NEM7_CAEBE</name>
<keyword evidence="4" id="KW-1185">Reference proteome</keyword>
<dbReference type="OMA" id="STHRSIM"/>